<dbReference type="AlphaFoldDB" id="A0A8S3ZXE3"/>
<keyword evidence="5" id="KW-0276">Fatty acid metabolism</keyword>
<gene>
    <name evidence="12" type="ORF">CUNI_LOCUS18280</name>
</gene>
<evidence type="ECO:0000259" key="11">
    <source>
        <dbReference type="Pfam" id="PF02737"/>
    </source>
</evidence>
<evidence type="ECO:0000256" key="7">
    <source>
        <dbReference type="ARBA" id="ARBA00023027"/>
    </source>
</evidence>
<evidence type="ECO:0000256" key="10">
    <source>
        <dbReference type="ARBA" id="ARBA00023268"/>
    </source>
</evidence>
<keyword evidence="7" id="KW-0520">NAD</keyword>
<sequence length="495" mass="53634">MASFRLLSLTGSLPATTFLRGSSLSKFARKFSMAHAMNGKYVNLQVKNGVAVVQFDNPDSKVNTLSIAMQAEFEEAIQKIRSSDSIRAAVLISKKPGSFIAGADIGMIEQAKTKEEVQKLSESGQDAFKQIEDSSKPFVAAVMGSCLGGGLETALACHYRIAVSDRKTGLGLPEVLLGLLPGAGGTQRLPRLISLPNALDMMLTGKTLKADRAKRFGLVDLTVEPLGPGVSEPELNTLSYLEEVAVQAARDLVEGRLKKTPRKKGTTDKIMDYLLKYNFGKNFVFGRAKKQVMKQTRGLYPAPLKILEVVRTGLDKGIHAGYKAEAEAFGYLATTKESKALIGLYHGQTACKKNSFGNPQRPVKTLGILGAGLMGAGIAQVSIDKGIRTLLKDTSIKGLSRGEDQIQKGLDQAVKRKKITAFERDCLLSNLEPTLTYDGFNTCDLVIEAVFEDINIKHKVIQELEEHISPDCIFASNTSALPITQIAKGSKRPEK</sequence>
<keyword evidence="8" id="KW-0443">Lipid metabolism</keyword>
<dbReference type="GO" id="GO:0070403">
    <property type="term" value="F:NAD+ binding"/>
    <property type="evidence" value="ECO:0007669"/>
    <property type="project" value="InterPro"/>
</dbReference>
<evidence type="ECO:0000256" key="6">
    <source>
        <dbReference type="ARBA" id="ARBA00023002"/>
    </source>
</evidence>
<evidence type="ECO:0000256" key="8">
    <source>
        <dbReference type="ARBA" id="ARBA00023098"/>
    </source>
</evidence>
<keyword evidence="10" id="KW-0511">Multifunctional enzyme</keyword>
<dbReference type="Pfam" id="PF02737">
    <property type="entry name" value="3HCDH_N"/>
    <property type="match status" value="1"/>
</dbReference>
<dbReference type="GO" id="GO:0004300">
    <property type="term" value="F:enoyl-CoA hydratase activity"/>
    <property type="evidence" value="ECO:0007669"/>
    <property type="project" value="UniProtKB-EC"/>
</dbReference>
<dbReference type="InterPro" id="IPR006176">
    <property type="entry name" value="3-OHacyl-CoA_DH_NAD-bd"/>
</dbReference>
<dbReference type="PANTHER" id="PTHR43612">
    <property type="entry name" value="TRIFUNCTIONAL ENZYME SUBUNIT ALPHA"/>
    <property type="match status" value="1"/>
</dbReference>
<comment type="similarity">
    <text evidence="3">In the N-terminal section; belongs to the enoyl-CoA hydratase/isomerase family.</text>
</comment>
<evidence type="ECO:0000256" key="9">
    <source>
        <dbReference type="ARBA" id="ARBA00023239"/>
    </source>
</evidence>
<dbReference type="PANTHER" id="PTHR43612:SF3">
    <property type="entry name" value="TRIFUNCTIONAL ENZYME SUBUNIT ALPHA, MITOCHONDRIAL"/>
    <property type="match status" value="1"/>
</dbReference>
<dbReference type="FunFam" id="3.40.50.720:FF:000009">
    <property type="entry name" value="Fatty oxidation complex, alpha subunit"/>
    <property type="match status" value="1"/>
</dbReference>
<dbReference type="Gene3D" id="3.40.50.720">
    <property type="entry name" value="NAD(P)-binding Rossmann-like Domain"/>
    <property type="match status" value="1"/>
</dbReference>
<evidence type="ECO:0000313" key="13">
    <source>
        <dbReference type="Proteomes" id="UP000678393"/>
    </source>
</evidence>
<dbReference type="GO" id="GO:0016509">
    <property type="term" value="F:long-chain (3S)-3-hydroxyacyl-CoA dehydrogenase (NAD+) activity"/>
    <property type="evidence" value="ECO:0007669"/>
    <property type="project" value="TreeGrafter"/>
</dbReference>
<evidence type="ECO:0000256" key="3">
    <source>
        <dbReference type="ARBA" id="ARBA00008750"/>
    </source>
</evidence>
<dbReference type="EC" id="4.2.1.17" evidence="4"/>
<evidence type="ECO:0000256" key="4">
    <source>
        <dbReference type="ARBA" id="ARBA00012076"/>
    </source>
</evidence>
<comment type="caution">
    <text evidence="12">The sequence shown here is derived from an EMBL/GenBank/DDBJ whole genome shotgun (WGS) entry which is preliminary data.</text>
</comment>
<name>A0A8S3ZXE3_9EUPU</name>
<feature type="non-terminal residue" evidence="12">
    <location>
        <position position="1"/>
    </location>
</feature>
<dbReference type="EMBL" id="CAJHNH020005591">
    <property type="protein sequence ID" value="CAG5132722.1"/>
    <property type="molecule type" value="Genomic_DNA"/>
</dbReference>
<evidence type="ECO:0000313" key="12">
    <source>
        <dbReference type="EMBL" id="CAG5132722.1"/>
    </source>
</evidence>
<dbReference type="SUPFAM" id="SSF51735">
    <property type="entry name" value="NAD(P)-binding Rossmann-fold domains"/>
    <property type="match status" value="1"/>
</dbReference>
<evidence type="ECO:0000256" key="1">
    <source>
        <dbReference type="ARBA" id="ARBA00005005"/>
    </source>
</evidence>
<proteinExistence type="inferred from homology"/>
<dbReference type="Proteomes" id="UP000678393">
    <property type="component" value="Unassembled WGS sequence"/>
</dbReference>
<organism evidence="12 13">
    <name type="scientific">Candidula unifasciata</name>
    <dbReference type="NCBI Taxonomy" id="100452"/>
    <lineage>
        <taxon>Eukaryota</taxon>
        <taxon>Metazoa</taxon>
        <taxon>Spiralia</taxon>
        <taxon>Lophotrochozoa</taxon>
        <taxon>Mollusca</taxon>
        <taxon>Gastropoda</taxon>
        <taxon>Heterobranchia</taxon>
        <taxon>Euthyneura</taxon>
        <taxon>Panpulmonata</taxon>
        <taxon>Eupulmonata</taxon>
        <taxon>Stylommatophora</taxon>
        <taxon>Helicina</taxon>
        <taxon>Helicoidea</taxon>
        <taxon>Geomitridae</taxon>
        <taxon>Candidula</taxon>
    </lineage>
</organism>
<dbReference type="InterPro" id="IPR001753">
    <property type="entry name" value="Enoyl-CoA_hydra/iso"/>
</dbReference>
<dbReference type="SUPFAM" id="SSF52096">
    <property type="entry name" value="ClpP/crotonase"/>
    <property type="match status" value="1"/>
</dbReference>
<dbReference type="CDD" id="cd06558">
    <property type="entry name" value="crotonase-like"/>
    <property type="match status" value="1"/>
</dbReference>
<keyword evidence="9" id="KW-0456">Lyase</keyword>
<comment type="pathway">
    <text evidence="1">Lipid metabolism; fatty acid beta-oxidation.</text>
</comment>
<evidence type="ECO:0000256" key="5">
    <source>
        <dbReference type="ARBA" id="ARBA00022832"/>
    </source>
</evidence>
<protein>
    <recommendedName>
        <fullName evidence="4">enoyl-CoA hydratase</fullName>
        <ecNumber evidence="4">4.2.1.17</ecNumber>
    </recommendedName>
</protein>
<dbReference type="GO" id="GO:0016507">
    <property type="term" value="C:mitochondrial fatty acid beta-oxidation multienzyme complex"/>
    <property type="evidence" value="ECO:0007669"/>
    <property type="project" value="TreeGrafter"/>
</dbReference>
<reference evidence="12" key="1">
    <citation type="submission" date="2021-04" db="EMBL/GenBank/DDBJ databases">
        <authorList>
            <consortium name="Molecular Ecology Group"/>
        </authorList>
    </citation>
    <scope>NUCLEOTIDE SEQUENCE</scope>
</reference>
<keyword evidence="13" id="KW-1185">Reference proteome</keyword>
<dbReference type="Pfam" id="PF00378">
    <property type="entry name" value="ECH_1"/>
    <property type="match status" value="1"/>
</dbReference>
<comment type="similarity">
    <text evidence="2">In the central section; belongs to the 3-hydroxyacyl-CoA dehydrogenase family.</text>
</comment>
<dbReference type="InterPro" id="IPR050136">
    <property type="entry name" value="FA_oxidation_alpha_subunit"/>
</dbReference>
<dbReference type="InterPro" id="IPR036291">
    <property type="entry name" value="NAD(P)-bd_dom_sf"/>
</dbReference>
<feature type="domain" description="3-hydroxyacyl-CoA dehydrogenase NAD binding" evidence="11">
    <location>
        <begin position="366"/>
        <end position="495"/>
    </location>
</feature>
<dbReference type="InterPro" id="IPR029045">
    <property type="entry name" value="ClpP/crotonase-like_dom_sf"/>
</dbReference>
<dbReference type="FunFam" id="3.90.226.10:FF:000011">
    <property type="entry name" value="Fatty acid oxidation complex subunit alpha"/>
    <property type="match status" value="1"/>
</dbReference>
<dbReference type="Gene3D" id="3.90.226.10">
    <property type="entry name" value="2-enoyl-CoA Hydratase, Chain A, domain 1"/>
    <property type="match status" value="1"/>
</dbReference>
<dbReference type="GO" id="GO:0006635">
    <property type="term" value="P:fatty acid beta-oxidation"/>
    <property type="evidence" value="ECO:0007669"/>
    <property type="project" value="TreeGrafter"/>
</dbReference>
<accession>A0A8S3ZXE3</accession>
<dbReference type="OrthoDB" id="10004768at2759"/>
<keyword evidence="6" id="KW-0560">Oxidoreductase</keyword>
<evidence type="ECO:0000256" key="2">
    <source>
        <dbReference type="ARBA" id="ARBA00007005"/>
    </source>
</evidence>